<dbReference type="KEGG" id="rci:RCIX1677"/>
<dbReference type="GeneID" id="5143425"/>
<dbReference type="AlphaFoldDB" id="Q0W3Z2"/>
<dbReference type="OrthoDB" id="379332at2157"/>
<organism evidence="1 2">
    <name type="scientific">Methanocella arvoryzae (strain DSM 22066 / NBRC 105507 / MRE50)</name>
    <dbReference type="NCBI Taxonomy" id="351160"/>
    <lineage>
        <taxon>Archaea</taxon>
        <taxon>Methanobacteriati</taxon>
        <taxon>Methanobacteriota</taxon>
        <taxon>Stenosarchaea group</taxon>
        <taxon>Methanomicrobia</taxon>
        <taxon>Methanocellales</taxon>
        <taxon>Methanocellaceae</taxon>
        <taxon>Methanocella</taxon>
    </lineage>
</organism>
<dbReference type="RefSeq" id="WP_012035662.1">
    <property type="nucleotide sequence ID" value="NC_009464.1"/>
</dbReference>
<reference evidence="1 2" key="1">
    <citation type="journal article" date="2006" name="Science">
        <title>Genome of rice cluster I archaea -- the key methane producers in the rice rhizosphere.</title>
        <authorList>
            <person name="Erkel C."/>
            <person name="Kube M."/>
            <person name="Reinhardt R."/>
            <person name="Liesack W."/>
        </authorList>
    </citation>
    <scope>NUCLEOTIDE SEQUENCE [LARGE SCALE GENOMIC DNA]</scope>
    <source>
        <strain evidence="2">DSM 22066 / NBRC 105507 / MRE50</strain>
    </source>
</reference>
<keyword evidence="2" id="KW-1185">Reference proteome</keyword>
<dbReference type="STRING" id="351160.RCIX1677"/>
<proteinExistence type="predicted"/>
<evidence type="ECO:0000313" key="2">
    <source>
        <dbReference type="Proteomes" id="UP000000663"/>
    </source>
</evidence>
<accession>Q0W3Z2</accession>
<dbReference type="eggNOG" id="arCOG10698">
    <property type="taxonomic scope" value="Archaea"/>
</dbReference>
<evidence type="ECO:0000313" key="1">
    <source>
        <dbReference type="EMBL" id="CAJ36901.1"/>
    </source>
</evidence>
<name>Q0W3Z2_METAR</name>
<gene>
    <name evidence="1" type="ORF">RCIX1677</name>
</gene>
<protein>
    <submittedName>
        <fullName evidence="1">Uncharacterized protein</fullName>
    </submittedName>
</protein>
<sequence>MGRADKIVARLPHFYRGWDKSSAVRTLAEGVGMQMDEAEKDLARIMRSHWVDTASGEELDRMGQLFSVRRKDGEPDREFRGRLKAAIISYKGGGTTGSICMLVRITLGLPPETPVTIEENPAVSMRKEWKVRAGMEWTVNPVSVEDAVPEITITVNTEGARISDPTLANLTTGESITFKGDMAFGDTLVISAGKATLNGSDVTPRMSTAGVPALPRRRSKWRYTEAVGANVGAFDEARFDQSVFAIDISSTVTMEWTARRPATFVVNVPRPYLDRAGISARYLQDLIDGVKACGVRAEIKVV</sequence>
<dbReference type="EMBL" id="AM114193">
    <property type="protein sequence ID" value="CAJ36901.1"/>
    <property type="molecule type" value="Genomic_DNA"/>
</dbReference>
<dbReference type="Proteomes" id="UP000000663">
    <property type="component" value="Chromosome"/>
</dbReference>